<evidence type="ECO:0000256" key="1">
    <source>
        <dbReference type="SAM" id="Phobius"/>
    </source>
</evidence>
<keyword evidence="1" id="KW-0472">Membrane</keyword>
<sequence>MRQVSLQQLTLRYSLLVLSIVILLTLVSFISIKSIIDRNYEEKQRASLQVKAFNISNTLSFYQNTVNKLAKETEVIDLVQFADEEHAQAWALKMQRLLPDSVSLALFNESGEIFGQKDELRVGDVCLADLQHHISNEPIISPPVHANNPAFAHFDLLSNISDGDENIGVLFASFELTVLQKLLDQLTEEGQHLQLFTGNHITLVETNHFSRKNINKDDILFFSKLPINNSDWFLVGNIERNQLADVMIFTAITNGVLFILISLVFIGFSGRLVKAFSSDFNIIHNLLTSLKDDEKKTPDTKTRLIETEKIVNNIKGVAGDIYDYQEQLLKYSQCDDLTGLLNRRGFYNEAPRSIDLAKRSVETTLVLLDIDFFKQMNDQMGHAAGDEVLKMLSDCITSTSRSVDITARIGGDEFVIILVKCPENNAINWYEKISNAFQQQQKALNLPENVKFCTLSAGYSEIQATDTEISDVMARADEALYSAKAMGRSNIKGQS</sequence>
<dbReference type="FunFam" id="3.30.70.270:FF:000001">
    <property type="entry name" value="Diguanylate cyclase domain protein"/>
    <property type="match status" value="1"/>
</dbReference>
<dbReference type="EMBL" id="UOFI01000067">
    <property type="protein sequence ID" value="VAW65320.1"/>
    <property type="molecule type" value="Genomic_DNA"/>
</dbReference>
<accession>A0A3B0XKU4</accession>
<dbReference type="NCBIfam" id="TIGR00254">
    <property type="entry name" value="GGDEF"/>
    <property type="match status" value="1"/>
</dbReference>
<reference evidence="3" key="1">
    <citation type="submission" date="2018-06" db="EMBL/GenBank/DDBJ databases">
        <authorList>
            <person name="Zhirakovskaya E."/>
        </authorList>
    </citation>
    <scope>NUCLEOTIDE SEQUENCE</scope>
</reference>
<dbReference type="SUPFAM" id="SSF55073">
    <property type="entry name" value="Nucleotide cyclase"/>
    <property type="match status" value="1"/>
</dbReference>
<proteinExistence type="predicted"/>
<dbReference type="PANTHER" id="PTHR45138">
    <property type="entry name" value="REGULATORY COMPONENTS OF SENSORY TRANSDUCTION SYSTEM"/>
    <property type="match status" value="1"/>
</dbReference>
<dbReference type="PROSITE" id="PS50887">
    <property type="entry name" value="GGDEF"/>
    <property type="match status" value="1"/>
</dbReference>
<feature type="transmembrane region" description="Helical" evidence="1">
    <location>
        <begin position="12"/>
        <end position="36"/>
    </location>
</feature>
<feature type="domain" description="GGDEF" evidence="2">
    <location>
        <begin position="361"/>
        <end position="495"/>
    </location>
</feature>
<dbReference type="InterPro" id="IPR050469">
    <property type="entry name" value="Diguanylate_Cyclase"/>
</dbReference>
<dbReference type="Gene3D" id="3.30.70.270">
    <property type="match status" value="1"/>
</dbReference>
<keyword evidence="1" id="KW-1133">Transmembrane helix</keyword>
<dbReference type="SMART" id="SM00267">
    <property type="entry name" value="GGDEF"/>
    <property type="match status" value="1"/>
</dbReference>
<feature type="transmembrane region" description="Helical" evidence="1">
    <location>
        <begin position="246"/>
        <end position="268"/>
    </location>
</feature>
<dbReference type="InterPro" id="IPR043128">
    <property type="entry name" value="Rev_trsase/Diguanyl_cyclase"/>
</dbReference>
<keyword evidence="1" id="KW-0812">Transmembrane</keyword>
<evidence type="ECO:0000259" key="2">
    <source>
        <dbReference type="PROSITE" id="PS50887"/>
    </source>
</evidence>
<dbReference type="InterPro" id="IPR000160">
    <property type="entry name" value="GGDEF_dom"/>
</dbReference>
<name>A0A3B0XKU4_9ZZZZ</name>
<gene>
    <name evidence="3" type="ORF">MNBD_GAMMA09-2925</name>
</gene>
<dbReference type="Pfam" id="PF00990">
    <property type="entry name" value="GGDEF"/>
    <property type="match status" value="1"/>
</dbReference>
<evidence type="ECO:0000313" key="3">
    <source>
        <dbReference type="EMBL" id="VAW65320.1"/>
    </source>
</evidence>
<dbReference type="InterPro" id="IPR029787">
    <property type="entry name" value="Nucleotide_cyclase"/>
</dbReference>
<dbReference type="CDD" id="cd01949">
    <property type="entry name" value="GGDEF"/>
    <property type="match status" value="1"/>
</dbReference>
<protein>
    <recommendedName>
        <fullName evidence="2">GGDEF domain-containing protein</fullName>
    </recommendedName>
</protein>
<dbReference type="GO" id="GO:0052621">
    <property type="term" value="F:diguanylate cyclase activity"/>
    <property type="evidence" value="ECO:0007669"/>
    <property type="project" value="TreeGrafter"/>
</dbReference>
<dbReference type="AlphaFoldDB" id="A0A3B0XKU4"/>
<organism evidence="3">
    <name type="scientific">hydrothermal vent metagenome</name>
    <dbReference type="NCBI Taxonomy" id="652676"/>
    <lineage>
        <taxon>unclassified sequences</taxon>
        <taxon>metagenomes</taxon>
        <taxon>ecological metagenomes</taxon>
    </lineage>
</organism>
<dbReference type="PANTHER" id="PTHR45138:SF9">
    <property type="entry name" value="DIGUANYLATE CYCLASE DGCM-RELATED"/>
    <property type="match status" value="1"/>
</dbReference>